<sequence>MTPVALVLRVGRPGTLTQSDLVGRLRVAVDASSDVEHAFIAGCSALAGGAIELQAVLYVLGSDHARAVGVVAELSGPLVDAGATLVTVLPAPWGHGQMWP</sequence>
<protein>
    <submittedName>
        <fullName evidence="1">Uncharacterized protein</fullName>
    </submittedName>
</protein>
<proteinExistence type="predicted"/>
<dbReference type="AlphaFoldDB" id="A0A543I2A3"/>
<evidence type="ECO:0000313" key="2">
    <source>
        <dbReference type="Proteomes" id="UP000316747"/>
    </source>
</evidence>
<organism evidence="1 2">
    <name type="scientific">Humibacillus xanthopallidus</name>
    <dbReference type="NCBI Taxonomy" id="412689"/>
    <lineage>
        <taxon>Bacteria</taxon>
        <taxon>Bacillati</taxon>
        <taxon>Actinomycetota</taxon>
        <taxon>Actinomycetes</taxon>
        <taxon>Micrococcales</taxon>
        <taxon>Intrasporangiaceae</taxon>
        <taxon>Humibacillus</taxon>
    </lineage>
</organism>
<evidence type="ECO:0000313" key="1">
    <source>
        <dbReference type="EMBL" id="TQM64725.1"/>
    </source>
</evidence>
<dbReference type="EMBL" id="VFPM01000001">
    <property type="protein sequence ID" value="TQM64725.1"/>
    <property type="molecule type" value="Genomic_DNA"/>
</dbReference>
<accession>A0A543I2A3</accession>
<keyword evidence="2" id="KW-1185">Reference proteome</keyword>
<reference evidence="1 2" key="1">
    <citation type="submission" date="2019-06" db="EMBL/GenBank/DDBJ databases">
        <title>Genome sequencing of plant associated microbes to promote plant fitness in Sorghum bicolor and Oryza sativa.</title>
        <authorList>
            <person name="Coleman-Derr D."/>
        </authorList>
    </citation>
    <scope>NUCLEOTIDE SEQUENCE [LARGE SCALE GENOMIC DNA]</scope>
    <source>
        <strain evidence="1 2">KV-663</strain>
    </source>
</reference>
<comment type="caution">
    <text evidence="1">The sequence shown here is derived from an EMBL/GenBank/DDBJ whole genome shotgun (WGS) entry which is preliminary data.</text>
</comment>
<dbReference type="Proteomes" id="UP000316747">
    <property type="component" value="Unassembled WGS sequence"/>
</dbReference>
<name>A0A543I2A3_9MICO</name>
<gene>
    <name evidence="1" type="ORF">FBY41_1104</name>
</gene>
<dbReference type="RefSeq" id="WP_141842325.1">
    <property type="nucleotide sequence ID" value="NZ_VFPM01000001.1"/>
</dbReference>